<evidence type="ECO:0000256" key="8">
    <source>
        <dbReference type="PROSITE-ProRule" id="PRU01161"/>
    </source>
</evidence>
<dbReference type="PANTHER" id="PTHR24185">
    <property type="entry name" value="CALCIUM-INDEPENDENT PHOSPHOLIPASE A2-GAMMA"/>
    <property type="match status" value="1"/>
</dbReference>
<comment type="caution">
    <text evidence="12">The sequence shown here is derived from an EMBL/GenBank/DDBJ whole genome shotgun (WGS) entry which is preliminary data.</text>
</comment>
<dbReference type="PROSITE" id="PS51635">
    <property type="entry name" value="PNPLA"/>
    <property type="match status" value="1"/>
</dbReference>
<keyword evidence="6 8" id="KW-0443">Lipid metabolism</keyword>
<evidence type="ECO:0000256" key="2">
    <source>
        <dbReference type="ARBA" id="ARBA00022771"/>
    </source>
</evidence>
<feature type="short sequence motif" description="GXGXXG" evidence="8">
    <location>
        <begin position="792"/>
        <end position="797"/>
    </location>
</feature>
<sequence>MSSHFSHLSAQAAITRRPALSDMPSGARASAPSELEPEPEEPFTCSGCGELGWMFRAPFVRQCAGCLPSERYHITSTQEGKEACWVQHKQAALPLQREKHVETSPMFQFLVDSVMSEKDPKKFALSQSLERFARWFSVSRTPNSHLPSGEEAHLWLYDRFTRLCDPKKTGNRETQDHFPTFVSFIGSTSAGKSTILRAILLLGLLDSVNFSDTAAVVNLVNQAREGRKQMPVPRSADIKDISSPTTFGVHLYRDEGFSMSRPLHHRRTSGFGNNQGPQSPKYPLLFTDCEGFDASVARPSGSTVPSLSEGDNAGLRKLPITAECYGQNGQKGVDLFYARVMYAISDVIVYVTKDDNIMNSMQKILEWASSAVDKSYNQPARKTLIIVKNMERDLSKRGATMTDEQFEDLYLHMHRDVLWRNSPVLRKFVEKHNKLVNPEDRIEDNQKLYSVLFHRIHCCYIPDRGEEASISPERAELVYRHFKNLRHRIQEAAEREQLLRATSFAEHNVPAMTHILSEVFDHFRQNEGPLDFWLATRGDNPTPQNMSEHIANFLRMTLGQVQQGNDNTDQDIITAVALAFLVRVKRSHNVRNPRDMFDREMLPFWSEAVDMYLLKYDRCLYRWFPGRGVDQVLCTIRGRAQHKMHVGDSATQVQAGDFSGKSWTDAEKKSWINSIRDRFVSMCHHVFPVQGKDLPDQLLHGLRYSTHAEVRATLCRMHSNKTCFACLQAVPDHVLPCGHALCPTCIQEMAKPSRFVECAFDVPSCVICGKHNIHQVQLKPKCAGVRILTLDGGGIRGIVELALLSRIQKEVGIEVNIRELFDLVVGTSTGGIIALGIVMKNNSLESMTKFFLEAAEATFSNPNGGAEWVAKGGMFFKKYASIYPDTNLKQQLQRFFGMTPLFAPATSGTFQSTTRVAVTTAKDGPDGGSTQCLIANYNRPQGDWAYFEREDDANMDMAIWEAGLATSAAPIYLPTYRKASTNYVDGAMYANCPVRLALEEKDRIWHHDGASLDVLVSLGTGKQDKKFKAPTLLSYSFFRPLIKSFEDQMNSAVNWDKVESASSPLAKRRLYRLNPRVRSKSGDYVDLDDYQDMAFLRSGIEEGILLQPEEEATIQRVARTLLANLFFFEPHDQHPGPGALHGSIRCRLPHETQATTTLLRDKVAGFYFALATREEAAAVSSIPSGRWEQLHDVSRHGKPSEMIHEETFEDGSSIKKFRLDCTLGSDTETRPYCILAVRLTGVEETLPISGFPATLIDLRERWGTRWV</sequence>
<evidence type="ECO:0000256" key="1">
    <source>
        <dbReference type="ARBA" id="ARBA00022723"/>
    </source>
</evidence>
<dbReference type="InterPro" id="IPR002641">
    <property type="entry name" value="PNPLA_dom"/>
</dbReference>
<dbReference type="PROSITE" id="PS50089">
    <property type="entry name" value="ZF_RING_2"/>
    <property type="match status" value="1"/>
</dbReference>
<dbReference type="Proteomes" id="UP001174936">
    <property type="component" value="Unassembled WGS sequence"/>
</dbReference>
<evidence type="ECO:0000259" key="10">
    <source>
        <dbReference type="PROSITE" id="PS50089"/>
    </source>
</evidence>
<organism evidence="12 13">
    <name type="scientific">Cercophora newfieldiana</name>
    <dbReference type="NCBI Taxonomy" id="92897"/>
    <lineage>
        <taxon>Eukaryota</taxon>
        <taxon>Fungi</taxon>
        <taxon>Dikarya</taxon>
        <taxon>Ascomycota</taxon>
        <taxon>Pezizomycotina</taxon>
        <taxon>Sordariomycetes</taxon>
        <taxon>Sordariomycetidae</taxon>
        <taxon>Sordariales</taxon>
        <taxon>Lasiosphaeriaceae</taxon>
        <taxon>Cercophora</taxon>
    </lineage>
</organism>
<proteinExistence type="predicted"/>
<evidence type="ECO:0000256" key="7">
    <source>
        <dbReference type="PROSITE-ProRule" id="PRU00175"/>
    </source>
</evidence>
<dbReference type="CDD" id="cd16449">
    <property type="entry name" value="RING-HC"/>
    <property type="match status" value="1"/>
</dbReference>
<evidence type="ECO:0000313" key="13">
    <source>
        <dbReference type="Proteomes" id="UP001174936"/>
    </source>
</evidence>
<dbReference type="Gene3D" id="3.40.1090.10">
    <property type="entry name" value="Cytosolic phospholipase A2 catalytic domain"/>
    <property type="match status" value="1"/>
</dbReference>
<dbReference type="GO" id="GO:0016020">
    <property type="term" value="C:membrane"/>
    <property type="evidence" value="ECO:0007669"/>
    <property type="project" value="TreeGrafter"/>
</dbReference>
<keyword evidence="2 7" id="KW-0863">Zinc-finger</keyword>
<feature type="short sequence motif" description="GXSXG" evidence="8">
    <location>
        <begin position="826"/>
        <end position="830"/>
    </location>
</feature>
<keyword evidence="3 8" id="KW-0378">Hydrolase</keyword>
<dbReference type="InterPro" id="IPR001841">
    <property type="entry name" value="Znf_RING"/>
</dbReference>
<evidence type="ECO:0000259" key="11">
    <source>
        <dbReference type="PROSITE" id="PS51635"/>
    </source>
</evidence>
<evidence type="ECO:0000256" key="3">
    <source>
        <dbReference type="ARBA" id="ARBA00022801"/>
    </source>
</evidence>
<reference evidence="12" key="1">
    <citation type="submission" date="2023-06" db="EMBL/GenBank/DDBJ databases">
        <title>Genome-scale phylogeny and comparative genomics of the fungal order Sordariales.</title>
        <authorList>
            <consortium name="Lawrence Berkeley National Laboratory"/>
            <person name="Hensen N."/>
            <person name="Bonometti L."/>
            <person name="Westerberg I."/>
            <person name="Brannstrom I.O."/>
            <person name="Guillou S."/>
            <person name="Cros-Aarteil S."/>
            <person name="Calhoun S."/>
            <person name="Haridas S."/>
            <person name="Kuo A."/>
            <person name="Mondo S."/>
            <person name="Pangilinan J."/>
            <person name="Riley R."/>
            <person name="Labutti K."/>
            <person name="Andreopoulos B."/>
            <person name="Lipzen A."/>
            <person name="Chen C."/>
            <person name="Yanf M."/>
            <person name="Daum C."/>
            <person name="Ng V."/>
            <person name="Clum A."/>
            <person name="Steindorff A."/>
            <person name="Ohm R."/>
            <person name="Martin F."/>
            <person name="Silar P."/>
            <person name="Natvig D."/>
            <person name="Lalanne C."/>
            <person name="Gautier V."/>
            <person name="Ament-Velasquez S.L."/>
            <person name="Kruys A."/>
            <person name="Hutchinson M.I."/>
            <person name="Powell A.J."/>
            <person name="Barry K."/>
            <person name="Miller A.N."/>
            <person name="Grigoriev I.V."/>
            <person name="Debuchy R."/>
            <person name="Gladieux P."/>
            <person name="Thoren M.H."/>
            <person name="Johannesson H."/>
        </authorList>
    </citation>
    <scope>NUCLEOTIDE SEQUENCE</scope>
    <source>
        <strain evidence="12">SMH2532-1</strain>
    </source>
</reference>
<dbReference type="SUPFAM" id="SSF52540">
    <property type="entry name" value="P-loop containing nucleoside triphosphate hydrolases"/>
    <property type="match status" value="1"/>
</dbReference>
<feature type="domain" description="PNPLA" evidence="11">
    <location>
        <begin position="788"/>
        <end position="998"/>
    </location>
</feature>
<keyword evidence="1" id="KW-0479">Metal-binding</keyword>
<evidence type="ECO:0000256" key="9">
    <source>
        <dbReference type="SAM" id="MobiDB-lite"/>
    </source>
</evidence>
<feature type="active site" description="Nucleophile" evidence="8">
    <location>
        <position position="828"/>
    </location>
</feature>
<feature type="region of interest" description="Disordered" evidence="9">
    <location>
        <begin position="16"/>
        <end position="41"/>
    </location>
</feature>
<keyword evidence="4" id="KW-0862">Zinc</keyword>
<gene>
    <name evidence="12" type="ORF">B0T16DRAFT_49455</name>
</gene>
<dbReference type="InterPro" id="IPR016035">
    <property type="entry name" value="Acyl_Trfase/lysoPLipase"/>
</dbReference>
<dbReference type="EMBL" id="JAULSV010000001">
    <property type="protein sequence ID" value="KAK0656940.1"/>
    <property type="molecule type" value="Genomic_DNA"/>
</dbReference>
<evidence type="ECO:0000256" key="4">
    <source>
        <dbReference type="ARBA" id="ARBA00022833"/>
    </source>
</evidence>
<dbReference type="AlphaFoldDB" id="A0AA39YT24"/>
<evidence type="ECO:0000313" key="12">
    <source>
        <dbReference type="EMBL" id="KAK0656940.1"/>
    </source>
</evidence>
<evidence type="ECO:0000256" key="5">
    <source>
        <dbReference type="ARBA" id="ARBA00022963"/>
    </source>
</evidence>
<dbReference type="PANTHER" id="PTHR24185:SF1">
    <property type="entry name" value="CALCIUM-INDEPENDENT PHOSPHOLIPASE A2-GAMMA"/>
    <property type="match status" value="1"/>
</dbReference>
<keyword evidence="5 8" id="KW-0442">Lipid degradation</keyword>
<dbReference type="PROSITE" id="PS00518">
    <property type="entry name" value="ZF_RING_1"/>
    <property type="match status" value="1"/>
</dbReference>
<dbReference type="GO" id="GO:0016042">
    <property type="term" value="P:lipid catabolic process"/>
    <property type="evidence" value="ECO:0007669"/>
    <property type="project" value="UniProtKB-UniRule"/>
</dbReference>
<dbReference type="SUPFAM" id="SSF52151">
    <property type="entry name" value="FabD/lysophospholipase-like"/>
    <property type="match status" value="1"/>
</dbReference>
<dbReference type="Pfam" id="PF01734">
    <property type="entry name" value="Patatin"/>
    <property type="match status" value="1"/>
</dbReference>
<dbReference type="GO" id="GO:0008270">
    <property type="term" value="F:zinc ion binding"/>
    <property type="evidence" value="ECO:0007669"/>
    <property type="project" value="UniProtKB-KW"/>
</dbReference>
<dbReference type="InterPro" id="IPR017907">
    <property type="entry name" value="Znf_RING_CS"/>
</dbReference>
<dbReference type="GO" id="GO:0019369">
    <property type="term" value="P:arachidonate metabolic process"/>
    <property type="evidence" value="ECO:0007669"/>
    <property type="project" value="TreeGrafter"/>
</dbReference>
<feature type="domain" description="RING-type" evidence="10">
    <location>
        <begin position="723"/>
        <end position="761"/>
    </location>
</feature>
<feature type="short sequence motif" description="DGA/G" evidence="8">
    <location>
        <begin position="985"/>
        <end position="987"/>
    </location>
</feature>
<feature type="active site" description="Proton acceptor" evidence="8">
    <location>
        <position position="985"/>
    </location>
</feature>
<protein>
    <submittedName>
        <fullName evidence="12">Uncharacterized protein</fullName>
    </submittedName>
</protein>
<name>A0AA39YT24_9PEZI</name>
<dbReference type="InterPro" id="IPR027417">
    <property type="entry name" value="P-loop_NTPase"/>
</dbReference>
<keyword evidence="13" id="KW-1185">Reference proteome</keyword>
<dbReference type="GO" id="GO:0046486">
    <property type="term" value="P:glycerolipid metabolic process"/>
    <property type="evidence" value="ECO:0007669"/>
    <property type="project" value="UniProtKB-ARBA"/>
</dbReference>
<evidence type="ECO:0000256" key="6">
    <source>
        <dbReference type="ARBA" id="ARBA00023098"/>
    </source>
</evidence>
<accession>A0AA39YT24</accession>
<dbReference type="CDD" id="cd07199">
    <property type="entry name" value="Pat17_PNPLA8_PNPLA9_like"/>
    <property type="match status" value="1"/>
</dbReference>
<dbReference type="GO" id="GO:0047499">
    <property type="term" value="F:calcium-independent phospholipase A2 activity"/>
    <property type="evidence" value="ECO:0007669"/>
    <property type="project" value="TreeGrafter"/>
</dbReference>